<feature type="region of interest" description="Disordered" evidence="1">
    <location>
        <begin position="186"/>
        <end position="216"/>
    </location>
</feature>
<organism evidence="2 3">
    <name type="scientific">Heterodera schachtii</name>
    <name type="common">Sugarbeet cyst nematode worm</name>
    <name type="synonym">Tylenchus schachtii</name>
    <dbReference type="NCBI Taxonomy" id="97005"/>
    <lineage>
        <taxon>Eukaryota</taxon>
        <taxon>Metazoa</taxon>
        <taxon>Ecdysozoa</taxon>
        <taxon>Nematoda</taxon>
        <taxon>Chromadorea</taxon>
        <taxon>Rhabditida</taxon>
        <taxon>Tylenchina</taxon>
        <taxon>Tylenchomorpha</taxon>
        <taxon>Tylenchoidea</taxon>
        <taxon>Heteroderidae</taxon>
        <taxon>Heteroderinae</taxon>
        <taxon>Heterodera</taxon>
    </lineage>
</organism>
<protein>
    <submittedName>
        <fullName evidence="2">Uncharacterized protein</fullName>
    </submittedName>
</protein>
<evidence type="ECO:0000313" key="3">
    <source>
        <dbReference type="Proteomes" id="UP001620645"/>
    </source>
</evidence>
<dbReference type="InterPro" id="IPR013083">
    <property type="entry name" value="Znf_RING/FYVE/PHD"/>
</dbReference>
<dbReference type="Proteomes" id="UP001620645">
    <property type="component" value="Unassembled WGS sequence"/>
</dbReference>
<dbReference type="Gene3D" id="3.30.40.10">
    <property type="entry name" value="Zinc/RING finger domain, C3HC4 (zinc finger)"/>
    <property type="match status" value="1"/>
</dbReference>
<accession>A0ABD2IN55</accession>
<evidence type="ECO:0000256" key="1">
    <source>
        <dbReference type="SAM" id="MobiDB-lite"/>
    </source>
</evidence>
<dbReference type="EMBL" id="JBICCN010000271">
    <property type="protein sequence ID" value="KAL3081502.1"/>
    <property type="molecule type" value="Genomic_DNA"/>
</dbReference>
<sequence>MKEERKRNVDLEYFYKSKKFEGPKNIKNGQNIELEIDQQHNAKDESIEKVHLQFYIFIKPFGRDELPLIGHSRVKMAPEGWLLRRFFTMAVIWPNPSKRYVISLGRIDPPGLYWNRKLMVDQKNDHGTYHALLYANTIKIGRTENSEEKMLLGYAKLEKVYDQNEPEIDVKLKEPRPLGEEILGEHGEEQAGDLGSGRKPKNVGGAESGSSEALKHENEQITEIHNDGKGKITHQFHNECIKNWFAQNKICCPLCMMEANLVLSSTFNPMFTGPSKFGPNLYMDPIGELLQIINNKKHTNEFNFNQAKEVIDQYLINLHESVDEIRVLFSQLNIIGIDLDEFLTDQNIREGISQTMIDQLRKNVLDQLISKLFNGDKVDYDIQEVINYISDILKQMQSLRIDRMINIKACKAIENMGMIREEEEKDEKFV</sequence>
<comment type="caution">
    <text evidence="2">The sequence shown here is derived from an EMBL/GenBank/DDBJ whole genome shotgun (WGS) entry which is preliminary data.</text>
</comment>
<dbReference type="SUPFAM" id="SSF57850">
    <property type="entry name" value="RING/U-box"/>
    <property type="match status" value="1"/>
</dbReference>
<gene>
    <name evidence="2" type="ORF">niasHS_011342</name>
</gene>
<dbReference type="AlphaFoldDB" id="A0ABD2IN55"/>
<evidence type="ECO:0000313" key="2">
    <source>
        <dbReference type="EMBL" id="KAL3081502.1"/>
    </source>
</evidence>
<name>A0ABD2IN55_HETSC</name>
<dbReference type="CDD" id="cd16448">
    <property type="entry name" value="RING-H2"/>
    <property type="match status" value="1"/>
</dbReference>
<proteinExistence type="predicted"/>
<keyword evidence="3" id="KW-1185">Reference proteome</keyword>
<reference evidence="2 3" key="1">
    <citation type="submission" date="2024-10" db="EMBL/GenBank/DDBJ databases">
        <authorList>
            <person name="Kim D."/>
        </authorList>
    </citation>
    <scope>NUCLEOTIDE SEQUENCE [LARGE SCALE GENOMIC DNA]</scope>
    <source>
        <strain evidence="2">Taebaek</strain>
    </source>
</reference>